<evidence type="ECO:0000256" key="6">
    <source>
        <dbReference type="ARBA" id="ARBA00022759"/>
    </source>
</evidence>
<keyword evidence="7" id="KW-0378">Hydrolase</keyword>
<evidence type="ECO:0000256" key="7">
    <source>
        <dbReference type="ARBA" id="ARBA00022801"/>
    </source>
</evidence>
<name>A0A2V3IVE0_9FLOR</name>
<feature type="compositionally biased region" description="Acidic residues" evidence="9">
    <location>
        <begin position="169"/>
        <end position="185"/>
    </location>
</feature>
<dbReference type="OrthoDB" id="527344at2759"/>
<comment type="caution">
    <text evidence="10">The sequence shown here is derived from an EMBL/GenBank/DDBJ whole genome shotgun (WGS) entry which is preliminary data.</text>
</comment>
<dbReference type="SUPFAM" id="SSF56281">
    <property type="entry name" value="Metallo-hydrolase/oxidoreductase"/>
    <property type="match status" value="1"/>
</dbReference>
<evidence type="ECO:0000256" key="3">
    <source>
        <dbReference type="ARBA" id="ARBA00022694"/>
    </source>
</evidence>
<keyword evidence="4" id="KW-0540">Nuclease</keyword>
<feature type="region of interest" description="Disordered" evidence="9">
    <location>
        <begin position="1"/>
        <end position="33"/>
    </location>
</feature>
<feature type="region of interest" description="Disordered" evidence="9">
    <location>
        <begin position="152"/>
        <end position="185"/>
    </location>
</feature>
<dbReference type="InterPro" id="IPR013471">
    <property type="entry name" value="RNase_Z/BN"/>
</dbReference>
<dbReference type="GO" id="GO:0046872">
    <property type="term" value="F:metal ion binding"/>
    <property type="evidence" value="ECO:0007669"/>
    <property type="project" value="UniProtKB-KW"/>
</dbReference>
<dbReference type="STRING" id="448386.A0A2V3IVE0"/>
<dbReference type="PANTHER" id="PTHR46018:SF2">
    <property type="entry name" value="ZINC PHOSPHODIESTERASE ELAC PROTEIN 1"/>
    <property type="match status" value="1"/>
</dbReference>
<dbReference type="HAMAP" id="MF_01818">
    <property type="entry name" value="RNase_Z_BN"/>
    <property type="match status" value="1"/>
</dbReference>
<evidence type="ECO:0000256" key="2">
    <source>
        <dbReference type="ARBA" id="ARBA00011738"/>
    </source>
</evidence>
<keyword evidence="3" id="KW-0819">tRNA processing</keyword>
<dbReference type="InterPro" id="IPR036866">
    <property type="entry name" value="RibonucZ/Hydroxyglut_hydro"/>
</dbReference>
<sequence>MTDSSNSGLDKSLKNRNGSQNIRLLRNEKKKHSFRVREDPVIEMVRFDPPSPFNKLGAPPSELQEQYDASEEDQYWRFFRELDAAFRAPTTSTAEDLEPPPPVLDRRGYPAMYPAAVKYDDETGEWVPTSEEEEEALKTPSPIVDPYFIPQAGADDHPTSLRINVLPNEPDESEQSEDDVSYYEGDPDLEYPFPSEPFQHRRRPLGLSPGGWKVVHLGTSSAVPTRKRNVSSTAVVVETKAVSEHRREPSMFIVDTGENTDWQLRDCDWCMTHGFRWIRAIFITHLHGDHIYGLPMLLARIGRYAQFRRRKALETGDPESEPVIRIFGPYGTRGFVRSSLYWTNPLGVRFSVAELIPRDEDFSHIKVYDDQVVGGKIYVAECGNSAEVQEGSGIDFRKECPPPHEEEVRTDDVHVSEDGLWHVWKQDDDDMRIEVVAAPLVHRLPCFGYVFREPVADEGTNDGGNETENGLITGTEVESDLHVKFDATAKQKEQSVHTNFEIDKLKAKELGVYGSQFKVLRSGRAVTVSKTGAVVRPEDVAVSTTNHCKSTKKGEALSELDGMHTKVASTKRKFSRSVTILGDTCDSSAIAEAAMNTNLLVHEATFTHALRAKARVAMHSTARMAGEFGKRIKAKKIALTHFSSRYEGFLNSHEVASNASGNGKDDDRFEGEEEDDDLASPNVLVSEARKGYGNGKAVIVAAEDFMEHNVLPAEVQGSTTAGRSVGAKPDTSRAEVG</sequence>
<dbReference type="Proteomes" id="UP000247409">
    <property type="component" value="Unassembled WGS sequence"/>
</dbReference>
<evidence type="ECO:0000256" key="1">
    <source>
        <dbReference type="ARBA" id="ARBA00001947"/>
    </source>
</evidence>
<dbReference type="Gene3D" id="3.60.15.10">
    <property type="entry name" value="Ribonuclease Z/Hydroxyacylglutathione hydrolase-like"/>
    <property type="match status" value="1"/>
</dbReference>
<keyword evidence="11" id="KW-1185">Reference proteome</keyword>
<evidence type="ECO:0000256" key="8">
    <source>
        <dbReference type="ARBA" id="ARBA00022833"/>
    </source>
</evidence>
<keyword evidence="8" id="KW-0862">Zinc</keyword>
<reference evidence="10 11" key="1">
    <citation type="journal article" date="2018" name="Mol. Biol. Evol.">
        <title>Analysis of the draft genome of the red seaweed Gracilariopsis chorda provides insights into genome size evolution in Rhodophyta.</title>
        <authorList>
            <person name="Lee J."/>
            <person name="Yang E.C."/>
            <person name="Graf L."/>
            <person name="Yang J.H."/>
            <person name="Qiu H."/>
            <person name="Zel Zion U."/>
            <person name="Chan C.X."/>
            <person name="Stephens T.G."/>
            <person name="Weber A.P.M."/>
            <person name="Boo G.H."/>
            <person name="Boo S.M."/>
            <person name="Kim K.M."/>
            <person name="Shin Y."/>
            <person name="Jung M."/>
            <person name="Lee S.J."/>
            <person name="Yim H.S."/>
            <person name="Lee J.H."/>
            <person name="Bhattacharya D."/>
            <person name="Yoon H.S."/>
        </authorList>
    </citation>
    <scope>NUCLEOTIDE SEQUENCE [LARGE SCALE GENOMIC DNA]</scope>
    <source>
        <strain evidence="10 11">SKKU-2015</strain>
        <tissue evidence="10">Whole body</tissue>
    </source>
</reference>
<dbReference type="PANTHER" id="PTHR46018">
    <property type="entry name" value="ZINC PHOSPHODIESTERASE ELAC PROTEIN 1"/>
    <property type="match status" value="1"/>
</dbReference>
<feature type="compositionally biased region" description="Acidic residues" evidence="9">
    <location>
        <begin position="668"/>
        <end position="678"/>
    </location>
</feature>
<dbReference type="GO" id="GO:0042781">
    <property type="term" value="F:3'-tRNA processing endoribonuclease activity"/>
    <property type="evidence" value="ECO:0007669"/>
    <property type="project" value="TreeGrafter"/>
</dbReference>
<comment type="subunit">
    <text evidence="2">Homodimer.</text>
</comment>
<dbReference type="GO" id="GO:0005634">
    <property type="term" value="C:nucleus"/>
    <property type="evidence" value="ECO:0007669"/>
    <property type="project" value="TreeGrafter"/>
</dbReference>
<evidence type="ECO:0000256" key="5">
    <source>
        <dbReference type="ARBA" id="ARBA00022723"/>
    </source>
</evidence>
<comment type="cofactor">
    <cofactor evidence="1">
        <name>Zn(2+)</name>
        <dbReference type="ChEBI" id="CHEBI:29105"/>
    </cofactor>
</comment>
<gene>
    <name evidence="10" type="ORF">BWQ96_04230</name>
</gene>
<proteinExistence type="inferred from homology"/>
<accession>A0A2V3IVE0</accession>
<dbReference type="AlphaFoldDB" id="A0A2V3IVE0"/>
<organism evidence="10 11">
    <name type="scientific">Gracilariopsis chorda</name>
    <dbReference type="NCBI Taxonomy" id="448386"/>
    <lineage>
        <taxon>Eukaryota</taxon>
        <taxon>Rhodophyta</taxon>
        <taxon>Florideophyceae</taxon>
        <taxon>Rhodymeniophycidae</taxon>
        <taxon>Gracilariales</taxon>
        <taxon>Gracilariaceae</taxon>
        <taxon>Gracilariopsis</taxon>
    </lineage>
</organism>
<evidence type="ECO:0000313" key="11">
    <source>
        <dbReference type="Proteomes" id="UP000247409"/>
    </source>
</evidence>
<keyword evidence="6" id="KW-0255">Endonuclease</keyword>
<dbReference type="Pfam" id="PF23023">
    <property type="entry name" value="Anti-Pycsar_Apyc1"/>
    <property type="match status" value="1"/>
</dbReference>
<feature type="region of interest" description="Disordered" evidence="9">
    <location>
        <begin position="713"/>
        <end position="737"/>
    </location>
</feature>
<dbReference type="EMBL" id="NBIV01000046">
    <property type="protein sequence ID" value="PXF46055.1"/>
    <property type="molecule type" value="Genomic_DNA"/>
</dbReference>
<feature type="compositionally biased region" description="Polar residues" evidence="9">
    <location>
        <begin position="1"/>
        <end position="22"/>
    </location>
</feature>
<evidence type="ECO:0000313" key="10">
    <source>
        <dbReference type="EMBL" id="PXF46055.1"/>
    </source>
</evidence>
<feature type="region of interest" description="Disordered" evidence="9">
    <location>
        <begin position="655"/>
        <end position="682"/>
    </location>
</feature>
<evidence type="ECO:0000256" key="4">
    <source>
        <dbReference type="ARBA" id="ARBA00022722"/>
    </source>
</evidence>
<keyword evidence="5" id="KW-0479">Metal-binding</keyword>
<evidence type="ECO:0000256" key="9">
    <source>
        <dbReference type="SAM" id="MobiDB-lite"/>
    </source>
</evidence>
<protein>
    <submittedName>
        <fullName evidence="10">Zinc phosphodiesterase ELAC protein 1</fullName>
    </submittedName>
</protein>